<dbReference type="Proteomes" id="UP001305647">
    <property type="component" value="Unassembled WGS sequence"/>
</dbReference>
<sequence>MLGSSQPVDPGPHDIFLLNDDLQRSTADFHKHIFDNVAIYSRYRVTALTHVKDLASIFSHEYLFFTALDTETGQSVRFLAERDVAKDVVIVGPLVTCKLGSSTKPLPLPLRILTFVTSATERPTLFEVAAVLKSTSAAGGTYKPGFKDCFWFARVVYSAFQERYKRTSTQSTVNSVSTGS</sequence>
<proteinExistence type="predicted"/>
<gene>
    <name evidence="1" type="ORF">N658DRAFT_501013</name>
</gene>
<dbReference type="EMBL" id="MU863690">
    <property type="protein sequence ID" value="KAK4096959.1"/>
    <property type="molecule type" value="Genomic_DNA"/>
</dbReference>
<protein>
    <submittedName>
        <fullName evidence="1">Uncharacterized protein</fullName>
    </submittedName>
</protein>
<reference evidence="1" key="2">
    <citation type="submission" date="2023-05" db="EMBL/GenBank/DDBJ databases">
        <authorList>
            <consortium name="Lawrence Berkeley National Laboratory"/>
            <person name="Steindorff A."/>
            <person name="Hensen N."/>
            <person name="Bonometti L."/>
            <person name="Westerberg I."/>
            <person name="Brannstrom I.O."/>
            <person name="Guillou S."/>
            <person name="Cros-Aarteil S."/>
            <person name="Calhoun S."/>
            <person name="Haridas S."/>
            <person name="Kuo A."/>
            <person name="Mondo S."/>
            <person name="Pangilinan J."/>
            <person name="Riley R."/>
            <person name="Labutti K."/>
            <person name="Andreopoulos B."/>
            <person name="Lipzen A."/>
            <person name="Chen C."/>
            <person name="Yanf M."/>
            <person name="Daum C."/>
            <person name="Ng V."/>
            <person name="Clum A."/>
            <person name="Ohm R."/>
            <person name="Martin F."/>
            <person name="Silar P."/>
            <person name="Natvig D."/>
            <person name="Lalanne C."/>
            <person name="Gautier V."/>
            <person name="Ament-Velasquez S.L."/>
            <person name="Kruys A."/>
            <person name="Hutchinson M.I."/>
            <person name="Powell A.J."/>
            <person name="Barry K."/>
            <person name="Miller A.N."/>
            <person name="Grigoriev I.V."/>
            <person name="Debuchy R."/>
            <person name="Gladieux P."/>
            <person name="Thoren M.H."/>
            <person name="Johannesson H."/>
        </authorList>
    </citation>
    <scope>NUCLEOTIDE SEQUENCE</scope>
    <source>
        <strain evidence="1">CBS 757.83</strain>
    </source>
</reference>
<evidence type="ECO:0000313" key="1">
    <source>
        <dbReference type="EMBL" id="KAK4096959.1"/>
    </source>
</evidence>
<name>A0AAN6SY03_9PEZI</name>
<accession>A0AAN6SY03</accession>
<keyword evidence="2" id="KW-1185">Reference proteome</keyword>
<organism evidence="1 2">
    <name type="scientific">Parathielavia hyrcaniae</name>
    <dbReference type="NCBI Taxonomy" id="113614"/>
    <lineage>
        <taxon>Eukaryota</taxon>
        <taxon>Fungi</taxon>
        <taxon>Dikarya</taxon>
        <taxon>Ascomycota</taxon>
        <taxon>Pezizomycotina</taxon>
        <taxon>Sordariomycetes</taxon>
        <taxon>Sordariomycetidae</taxon>
        <taxon>Sordariales</taxon>
        <taxon>Chaetomiaceae</taxon>
        <taxon>Parathielavia</taxon>
    </lineage>
</organism>
<evidence type="ECO:0000313" key="2">
    <source>
        <dbReference type="Proteomes" id="UP001305647"/>
    </source>
</evidence>
<dbReference type="AlphaFoldDB" id="A0AAN6SY03"/>
<reference evidence="1" key="1">
    <citation type="journal article" date="2023" name="Mol. Phylogenet. Evol.">
        <title>Genome-scale phylogeny and comparative genomics of the fungal order Sordariales.</title>
        <authorList>
            <person name="Hensen N."/>
            <person name="Bonometti L."/>
            <person name="Westerberg I."/>
            <person name="Brannstrom I.O."/>
            <person name="Guillou S."/>
            <person name="Cros-Aarteil S."/>
            <person name="Calhoun S."/>
            <person name="Haridas S."/>
            <person name="Kuo A."/>
            <person name="Mondo S."/>
            <person name="Pangilinan J."/>
            <person name="Riley R."/>
            <person name="LaButti K."/>
            <person name="Andreopoulos B."/>
            <person name="Lipzen A."/>
            <person name="Chen C."/>
            <person name="Yan M."/>
            <person name="Daum C."/>
            <person name="Ng V."/>
            <person name="Clum A."/>
            <person name="Steindorff A."/>
            <person name="Ohm R.A."/>
            <person name="Martin F."/>
            <person name="Silar P."/>
            <person name="Natvig D.O."/>
            <person name="Lalanne C."/>
            <person name="Gautier V."/>
            <person name="Ament-Velasquez S.L."/>
            <person name="Kruys A."/>
            <person name="Hutchinson M.I."/>
            <person name="Powell A.J."/>
            <person name="Barry K."/>
            <person name="Miller A.N."/>
            <person name="Grigoriev I.V."/>
            <person name="Debuchy R."/>
            <person name="Gladieux P."/>
            <person name="Hiltunen Thoren M."/>
            <person name="Johannesson H."/>
        </authorList>
    </citation>
    <scope>NUCLEOTIDE SEQUENCE</scope>
    <source>
        <strain evidence="1">CBS 757.83</strain>
    </source>
</reference>
<comment type="caution">
    <text evidence="1">The sequence shown here is derived from an EMBL/GenBank/DDBJ whole genome shotgun (WGS) entry which is preliminary data.</text>
</comment>